<dbReference type="InterPro" id="IPR036162">
    <property type="entry name" value="Resolvase-like_N_sf"/>
</dbReference>
<reference evidence="3 4" key="1">
    <citation type="submission" date="2019-12" db="EMBL/GenBank/DDBJ databases">
        <title>Whole genome shotgun sequence of Streptomyces caniferus NBRC 15389.</title>
        <authorList>
            <person name="Ichikawa N."/>
            <person name="Kimura A."/>
            <person name="Kitahashi Y."/>
            <person name="Komaki H."/>
            <person name="Tamura T."/>
        </authorList>
    </citation>
    <scope>NUCLEOTIDE SEQUENCE [LARGE SCALE GENOMIC DNA]</scope>
    <source>
        <strain evidence="3 4">NBRC 15389</strain>
    </source>
</reference>
<evidence type="ECO:0000259" key="2">
    <source>
        <dbReference type="SMART" id="SM00857"/>
    </source>
</evidence>
<feature type="compositionally biased region" description="Low complexity" evidence="1">
    <location>
        <begin position="177"/>
        <end position="188"/>
    </location>
</feature>
<dbReference type="Pfam" id="PF00239">
    <property type="entry name" value="Resolvase"/>
    <property type="match status" value="1"/>
</dbReference>
<evidence type="ECO:0000313" key="4">
    <source>
        <dbReference type="Proteomes" id="UP000435837"/>
    </source>
</evidence>
<dbReference type="SMART" id="SM00857">
    <property type="entry name" value="Resolvase"/>
    <property type="match status" value="1"/>
</dbReference>
<dbReference type="GO" id="GO:0000150">
    <property type="term" value="F:DNA strand exchange activity"/>
    <property type="evidence" value="ECO:0007669"/>
    <property type="project" value="InterPro"/>
</dbReference>
<gene>
    <name evidence="3" type="ORF">Scani_37690</name>
</gene>
<feature type="compositionally biased region" description="Basic residues" evidence="1">
    <location>
        <begin position="146"/>
        <end position="167"/>
    </location>
</feature>
<dbReference type="Proteomes" id="UP000435837">
    <property type="component" value="Unassembled WGS sequence"/>
</dbReference>
<protein>
    <recommendedName>
        <fullName evidence="2">Resolvase/invertase-type recombinase catalytic domain-containing protein</fullName>
    </recommendedName>
</protein>
<sequence length="203" mass="22986">MTTAVTVWGDFDVPAHARGGQVTLNLYDHLAAYAPKRPGAYLRISSDRFGLEAGVDRQLEDAEDSRSRLRWGPFAKIYRENDTSAFKKRKVVKPDGAIDWMVLRPEFRQLLADLAHGVIDGVIFYDLDRLVRQPRDRVPNPTSPPRRLRVGPRHRRAGRPPPVHRRCSCATRHWYGSSSTRATATPSPATWPPSPASRRWNVA</sequence>
<evidence type="ECO:0000313" key="3">
    <source>
        <dbReference type="EMBL" id="GFE07501.1"/>
    </source>
</evidence>
<dbReference type="Gene3D" id="3.40.50.1390">
    <property type="entry name" value="Resolvase, N-terminal catalytic domain"/>
    <property type="match status" value="1"/>
</dbReference>
<dbReference type="AlphaFoldDB" id="A0A640SAL3"/>
<feature type="region of interest" description="Disordered" evidence="1">
    <location>
        <begin position="134"/>
        <end position="203"/>
    </location>
</feature>
<accession>A0A640SAL3</accession>
<evidence type="ECO:0000256" key="1">
    <source>
        <dbReference type="SAM" id="MobiDB-lite"/>
    </source>
</evidence>
<dbReference type="GO" id="GO:0003677">
    <property type="term" value="F:DNA binding"/>
    <property type="evidence" value="ECO:0007669"/>
    <property type="project" value="InterPro"/>
</dbReference>
<feature type="domain" description="Resolvase/invertase-type recombinase catalytic" evidence="2">
    <location>
        <begin position="38"/>
        <end position="160"/>
    </location>
</feature>
<dbReference type="SUPFAM" id="SSF53041">
    <property type="entry name" value="Resolvase-like"/>
    <property type="match status" value="1"/>
</dbReference>
<comment type="caution">
    <text evidence="3">The sequence shown here is derived from an EMBL/GenBank/DDBJ whole genome shotgun (WGS) entry which is preliminary data.</text>
</comment>
<dbReference type="CDD" id="cd00338">
    <property type="entry name" value="Ser_Recombinase"/>
    <property type="match status" value="1"/>
</dbReference>
<dbReference type="InterPro" id="IPR006119">
    <property type="entry name" value="Resolv_N"/>
</dbReference>
<proteinExistence type="predicted"/>
<organism evidence="3 4">
    <name type="scientific">Streptomyces caniferus</name>
    <dbReference type="NCBI Taxonomy" id="285557"/>
    <lineage>
        <taxon>Bacteria</taxon>
        <taxon>Bacillati</taxon>
        <taxon>Actinomycetota</taxon>
        <taxon>Actinomycetes</taxon>
        <taxon>Kitasatosporales</taxon>
        <taxon>Streptomycetaceae</taxon>
        <taxon>Streptomyces</taxon>
    </lineage>
</organism>
<name>A0A640SAL3_9ACTN</name>
<dbReference type="EMBL" id="BLIN01000005">
    <property type="protein sequence ID" value="GFE07501.1"/>
    <property type="molecule type" value="Genomic_DNA"/>
</dbReference>